<dbReference type="EMBL" id="JXJN01008249">
    <property type="status" value="NOT_ANNOTATED_CDS"/>
    <property type="molecule type" value="Genomic_DNA"/>
</dbReference>
<organism evidence="1 2">
    <name type="scientific">Glossina palpalis gambiensis</name>
    <dbReference type="NCBI Taxonomy" id="67801"/>
    <lineage>
        <taxon>Eukaryota</taxon>
        <taxon>Metazoa</taxon>
        <taxon>Ecdysozoa</taxon>
        <taxon>Arthropoda</taxon>
        <taxon>Hexapoda</taxon>
        <taxon>Insecta</taxon>
        <taxon>Pterygota</taxon>
        <taxon>Neoptera</taxon>
        <taxon>Endopterygota</taxon>
        <taxon>Diptera</taxon>
        <taxon>Brachycera</taxon>
        <taxon>Muscomorpha</taxon>
        <taxon>Hippoboscoidea</taxon>
        <taxon>Glossinidae</taxon>
        <taxon>Glossina</taxon>
    </lineage>
</organism>
<dbReference type="VEuPathDB" id="VectorBase:GPPI018405"/>
<reference evidence="2" key="1">
    <citation type="submission" date="2015-01" db="EMBL/GenBank/DDBJ databases">
        <authorList>
            <person name="Aksoy S."/>
            <person name="Warren W."/>
            <person name="Wilson R.K."/>
        </authorList>
    </citation>
    <scope>NUCLEOTIDE SEQUENCE [LARGE SCALE GENOMIC DNA]</scope>
    <source>
        <strain evidence="2">IAEA</strain>
    </source>
</reference>
<evidence type="ECO:0000313" key="2">
    <source>
        <dbReference type="Proteomes" id="UP000092460"/>
    </source>
</evidence>
<dbReference type="EnsemblMetazoa" id="GPPI018405-RA">
    <property type="protein sequence ID" value="GPPI018405-PA"/>
    <property type="gene ID" value="GPPI018405"/>
</dbReference>
<name>A0A1B0B4B9_9MUSC</name>
<accession>A0A1B0B4B9</accession>
<sequence>MLQCSCFLALNEVTYTTEKKPNLSVDTELRKHILADANPIKVLNHFGWHFSLTLTSTKHNASAFYNKCNLSIDTELRKHFFANANPIKVLNHFGWHFNLTLTSVKQILRNI</sequence>
<dbReference type="AlphaFoldDB" id="A0A1B0B4B9"/>
<dbReference type="Proteomes" id="UP000092460">
    <property type="component" value="Unassembled WGS sequence"/>
</dbReference>
<proteinExistence type="predicted"/>
<keyword evidence="2" id="KW-1185">Reference proteome</keyword>
<reference evidence="1" key="2">
    <citation type="submission" date="2020-05" db="UniProtKB">
        <authorList>
            <consortium name="EnsemblMetazoa"/>
        </authorList>
    </citation>
    <scope>IDENTIFICATION</scope>
    <source>
        <strain evidence="1">IAEA</strain>
    </source>
</reference>
<protein>
    <submittedName>
        <fullName evidence="1">Uncharacterized protein</fullName>
    </submittedName>
</protein>
<evidence type="ECO:0000313" key="1">
    <source>
        <dbReference type="EnsemblMetazoa" id="GPPI018405-PA"/>
    </source>
</evidence>